<reference evidence="1" key="1">
    <citation type="submission" date="2021-06" db="EMBL/GenBank/DDBJ databases">
        <authorList>
            <person name="Kallberg Y."/>
            <person name="Tangrot J."/>
            <person name="Rosling A."/>
        </authorList>
    </citation>
    <scope>NUCLEOTIDE SEQUENCE</scope>
    <source>
        <strain evidence="1">FL130A</strain>
    </source>
</reference>
<proteinExistence type="predicted"/>
<sequence length="340" mass="39011">NKRPYEKVDTSAQVLDRLRKRAKPSLPDPDELATFEQSLTDDIKIPLLSAYTFITGVLGSAIMTPSPAPDGTFVTFWDINIRRFLETFFPIGRSVRNTNQHMSTNNMHSNFGFILNQVCLFRGEEKTPNSREEVWAELVEKIQWIYDPAPYVLGYYAIGPSVTYVALCRPRSGNYKPDIITIGTVDLSLRKERIRNLRILINLCSIIEPINDVIGWRETAEESKTICITGTSIKKTYHGPDGEQRIQKLRNIYNILRSEHVPNVDDLILSYTDNDHGSLTVMHEAETPIFHRDIRWPNIIQLHGSQWILIDWEDASSMPTRAPEVFKDDYKGEVDIWSVS</sequence>
<organism evidence="1 2">
    <name type="scientific">Ambispora leptoticha</name>
    <dbReference type="NCBI Taxonomy" id="144679"/>
    <lineage>
        <taxon>Eukaryota</taxon>
        <taxon>Fungi</taxon>
        <taxon>Fungi incertae sedis</taxon>
        <taxon>Mucoromycota</taxon>
        <taxon>Glomeromycotina</taxon>
        <taxon>Glomeromycetes</taxon>
        <taxon>Archaeosporales</taxon>
        <taxon>Ambisporaceae</taxon>
        <taxon>Ambispora</taxon>
    </lineage>
</organism>
<dbReference type="AlphaFoldDB" id="A0A9N9EB41"/>
<feature type="non-terminal residue" evidence="1">
    <location>
        <position position="340"/>
    </location>
</feature>
<comment type="caution">
    <text evidence="1">The sequence shown here is derived from an EMBL/GenBank/DDBJ whole genome shotgun (WGS) entry which is preliminary data.</text>
</comment>
<dbReference type="SUPFAM" id="SSF56112">
    <property type="entry name" value="Protein kinase-like (PK-like)"/>
    <property type="match status" value="1"/>
</dbReference>
<dbReference type="InterPro" id="IPR011009">
    <property type="entry name" value="Kinase-like_dom_sf"/>
</dbReference>
<gene>
    <name evidence="1" type="ORF">ALEPTO_LOCUS10429</name>
</gene>
<evidence type="ECO:0000313" key="2">
    <source>
        <dbReference type="Proteomes" id="UP000789508"/>
    </source>
</evidence>
<accession>A0A9N9EB41</accession>
<evidence type="ECO:0000313" key="1">
    <source>
        <dbReference type="EMBL" id="CAG8665089.1"/>
    </source>
</evidence>
<dbReference type="OrthoDB" id="2410206at2759"/>
<protein>
    <submittedName>
        <fullName evidence="1">2607_t:CDS:1</fullName>
    </submittedName>
</protein>
<dbReference type="EMBL" id="CAJVPS010011477">
    <property type="protein sequence ID" value="CAG8665089.1"/>
    <property type="molecule type" value="Genomic_DNA"/>
</dbReference>
<dbReference type="Proteomes" id="UP000789508">
    <property type="component" value="Unassembled WGS sequence"/>
</dbReference>
<name>A0A9N9EB41_9GLOM</name>
<keyword evidence="2" id="KW-1185">Reference proteome</keyword>